<keyword evidence="5" id="KW-0106">Calcium</keyword>
<keyword evidence="3" id="KW-0479">Metal-binding</keyword>
<feature type="domain" description="Sulfatase N-terminal" evidence="9">
    <location>
        <begin position="134"/>
        <end position="367"/>
    </location>
</feature>
<keyword evidence="6" id="KW-0325">Glycoprotein</keyword>
<dbReference type="InterPro" id="IPR000917">
    <property type="entry name" value="Sulfatase_N"/>
</dbReference>
<feature type="domain" description="Sulfatase N-terminal" evidence="9">
    <location>
        <begin position="23"/>
        <end position="117"/>
    </location>
</feature>
<dbReference type="InterPro" id="IPR024607">
    <property type="entry name" value="Sulfatase_CS"/>
</dbReference>
<dbReference type="CDD" id="cd16029">
    <property type="entry name" value="4-S"/>
    <property type="match status" value="1"/>
</dbReference>
<dbReference type="Proteomes" id="UP001152799">
    <property type="component" value="Chromosome 12"/>
</dbReference>
<dbReference type="Pfam" id="PF00884">
    <property type="entry name" value="Sulfatase"/>
    <property type="match status" value="2"/>
</dbReference>
<dbReference type="AlphaFoldDB" id="A0A9N9QKV2"/>
<evidence type="ECO:0000313" key="11">
    <source>
        <dbReference type="Proteomes" id="UP001152799"/>
    </source>
</evidence>
<sequence>MANLLGKLIWIFIICEALAQQAPNIIFIIADDLGWNDVGFHGSNQIPTPNIDALAYNGIILNSHYGQSYSTPTRTALLTGKYPMRLGMQGPSIMAAEKKALPEQKLLPEYLKAKFERFFYLHNSYRINCFVLEIGYETHLVGKWHLGYTRWNETPTFRGFDHHFGFYNSYTSYYDYLSTWTYNDHDYTGFDLRKNGQPVKEEAGKYATDLFTEHTVEVITNNDGSKPLFIMLAHLGVHTGNKGKPLEAPQETINKFGHIVDANRRTYSAMVAKLDDSLGSIMEALEQKNMLANTIVAFISDNGAPTIGDFPNWGSNHPLRGQKDTLFEGGIRNVAFIWSPLLVQSARVATDLMHVTDWLPTLFTAAGGDIGLLDPDMDGIDIWSSLVYDLPSPRNDILINIDEKTRNAALRFYNWKLIVGTSQNGTYNDYYGNIVMEDIEAQNYNTSAIYESPAGKIIRKVNYTPLSEAEYENLRQQSALKCSAAKKNPCDPATGAVCLYDIPSDPCEENDLAKYFPSVVRRMKRALVDYRKGLVAQIEGDVDIEAADPKFFKYTWNPWLDCNDVACQVA</sequence>
<keyword evidence="8" id="KW-0732">Signal</keyword>
<dbReference type="EMBL" id="OU892288">
    <property type="protein sequence ID" value="CAG9762962.1"/>
    <property type="molecule type" value="Genomic_DNA"/>
</dbReference>
<comment type="PTM">
    <text evidence="7">The conversion to 3-oxoalanine (also known as C-formylglycine, FGly), of a serine or cysteine residue in prokaryotes and of a cysteine residue in eukaryotes, is critical for catalytic activity.</text>
</comment>
<dbReference type="GO" id="GO:0046872">
    <property type="term" value="F:metal ion binding"/>
    <property type="evidence" value="ECO:0007669"/>
    <property type="project" value="UniProtKB-KW"/>
</dbReference>
<dbReference type="PANTHER" id="PTHR10342">
    <property type="entry name" value="ARYLSULFATASE"/>
    <property type="match status" value="1"/>
</dbReference>
<evidence type="ECO:0000256" key="5">
    <source>
        <dbReference type="ARBA" id="ARBA00022837"/>
    </source>
</evidence>
<evidence type="ECO:0000256" key="3">
    <source>
        <dbReference type="ARBA" id="ARBA00022723"/>
    </source>
</evidence>
<accession>A0A9N9QKV2</accession>
<organism evidence="10 11">
    <name type="scientific">Ceutorhynchus assimilis</name>
    <name type="common">cabbage seed weevil</name>
    <dbReference type="NCBI Taxonomy" id="467358"/>
    <lineage>
        <taxon>Eukaryota</taxon>
        <taxon>Metazoa</taxon>
        <taxon>Ecdysozoa</taxon>
        <taxon>Arthropoda</taxon>
        <taxon>Hexapoda</taxon>
        <taxon>Insecta</taxon>
        <taxon>Pterygota</taxon>
        <taxon>Neoptera</taxon>
        <taxon>Endopterygota</taxon>
        <taxon>Coleoptera</taxon>
        <taxon>Polyphaga</taxon>
        <taxon>Cucujiformia</taxon>
        <taxon>Curculionidae</taxon>
        <taxon>Ceutorhynchinae</taxon>
        <taxon>Ceutorhynchus</taxon>
    </lineage>
</organism>
<dbReference type="Gene3D" id="3.30.1120.10">
    <property type="match status" value="1"/>
</dbReference>
<evidence type="ECO:0000256" key="7">
    <source>
        <dbReference type="PIRSR" id="PIRSR600917-52"/>
    </source>
</evidence>
<evidence type="ECO:0000256" key="6">
    <source>
        <dbReference type="ARBA" id="ARBA00023180"/>
    </source>
</evidence>
<keyword evidence="11" id="KW-1185">Reference proteome</keyword>
<evidence type="ECO:0000256" key="8">
    <source>
        <dbReference type="SAM" id="SignalP"/>
    </source>
</evidence>
<dbReference type="PROSITE" id="PS00149">
    <property type="entry name" value="SULFATASE_2"/>
    <property type="match status" value="1"/>
</dbReference>
<protein>
    <recommendedName>
        <fullName evidence="9">Sulfatase N-terminal domain-containing protein</fullName>
    </recommendedName>
</protein>
<feature type="modified residue" description="3-oxoalanine (Ser)" evidence="7">
    <location>
        <position position="70"/>
    </location>
</feature>
<evidence type="ECO:0000256" key="2">
    <source>
        <dbReference type="ARBA" id="ARBA00008779"/>
    </source>
</evidence>
<evidence type="ECO:0000256" key="4">
    <source>
        <dbReference type="ARBA" id="ARBA00022801"/>
    </source>
</evidence>
<dbReference type="GO" id="GO:0008484">
    <property type="term" value="F:sulfuric ester hydrolase activity"/>
    <property type="evidence" value="ECO:0007669"/>
    <property type="project" value="InterPro"/>
</dbReference>
<dbReference type="InterPro" id="IPR047115">
    <property type="entry name" value="ARSB"/>
</dbReference>
<dbReference type="PANTHER" id="PTHR10342:SF264">
    <property type="entry name" value="MIP05773P-RELATED"/>
    <property type="match status" value="1"/>
</dbReference>
<dbReference type="Gene3D" id="3.40.720.10">
    <property type="entry name" value="Alkaline Phosphatase, subunit A"/>
    <property type="match status" value="1"/>
</dbReference>
<keyword evidence="4" id="KW-0378">Hydrolase</keyword>
<dbReference type="OrthoDB" id="103349at2759"/>
<evidence type="ECO:0000259" key="9">
    <source>
        <dbReference type="Pfam" id="PF00884"/>
    </source>
</evidence>
<evidence type="ECO:0000256" key="1">
    <source>
        <dbReference type="ARBA" id="ARBA00001913"/>
    </source>
</evidence>
<proteinExistence type="inferred from homology"/>
<dbReference type="SUPFAM" id="SSF53649">
    <property type="entry name" value="Alkaline phosphatase-like"/>
    <property type="match status" value="1"/>
</dbReference>
<feature type="signal peptide" evidence="8">
    <location>
        <begin position="1"/>
        <end position="19"/>
    </location>
</feature>
<comment type="cofactor">
    <cofactor evidence="1">
        <name>Ca(2+)</name>
        <dbReference type="ChEBI" id="CHEBI:29108"/>
    </cofactor>
</comment>
<name>A0A9N9QKV2_9CUCU</name>
<dbReference type="InterPro" id="IPR017850">
    <property type="entry name" value="Alkaline_phosphatase_core_sf"/>
</dbReference>
<comment type="similarity">
    <text evidence="2">Belongs to the sulfatase family.</text>
</comment>
<evidence type="ECO:0000313" key="10">
    <source>
        <dbReference type="EMBL" id="CAG9762962.1"/>
    </source>
</evidence>
<gene>
    <name evidence="10" type="ORF">CEUTPL_LOCUS3633</name>
</gene>
<reference evidence="10" key="1">
    <citation type="submission" date="2022-01" db="EMBL/GenBank/DDBJ databases">
        <authorList>
            <person name="King R."/>
        </authorList>
    </citation>
    <scope>NUCLEOTIDE SEQUENCE</scope>
</reference>
<feature type="chain" id="PRO_5040511489" description="Sulfatase N-terminal domain-containing protein" evidence="8">
    <location>
        <begin position="20"/>
        <end position="570"/>
    </location>
</feature>